<organism evidence="2 3">
    <name type="scientific">Candidatus Viadribacter manganicus</name>
    <dbReference type="NCBI Taxonomy" id="1759059"/>
    <lineage>
        <taxon>Bacteria</taxon>
        <taxon>Pseudomonadati</taxon>
        <taxon>Pseudomonadota</taxon>
        <taxon>Alphaproteobacteria</taxon>
        <taxon>Hyphomonadales</taxon>
        <taxon>Hyphomonadaceae</taxon>
        <taxon>Candidatus Viadribacter</taxon>
    </lineage>
</organism>
<evidence type="ECO:0000313" key="2">
    <source>
        <dbReference type="EMBL" id="ANP45134.1"/>
    </source>
</evidence>
<dbReference type="InParanoid" id="A0A1B1AF12"/>
<keyword evidence="2" id="KW-0808">Transferase</keyword>
<evidence type="ECO:0000313" key="3">
    <source>
        <dbReference type="Proteomes" id="UP000092498"/>
    </source>
</evidence>
<dbReference type="GO" id="GO:0016301">
    <property type="term" value="F:kinase activity"/>
    <property type="evidence" value="ECO:0007669"/>
    <property type="project" value="UniProtKB-KW"/>
</dbReference>
<accession>A0A1B1AF12</accession>
<dbReference type="RefSeq" id="WP_066768032.1">
    <property type="nucleotide sequence ID" value="NZ_CP013244.1"/>
</dbReference>
<dbReference type="KEGG" id="cbot:ATE48_03980"/>
<dbReference type="EMBL" id="CP013244">
    <property type="protein sequence ID" value="ANP45134.1"/>
    <property type="molecule type" value="Genomic_DNA"/>
</dbReference>
<protein>
    <submittedName>
        <fullName evidence="2">Histidine kinase</fullName>
    </submittedName>
</protein>
<gene>
    <name evidence="2" type="ORF">ATE48_03980</name>
</gene>
<feature type="domain" description="YdhG-like" evidence="1">
    <location>
        <begin position="53"/>
        <end position="144"/>
    </location>
</feature>
<dbReference type="STRING" id="1759059.ATE48_03980"/>
<reference evidence="2 3" key="1">
    <citation type="submission" date="2015-11" db="EMBL/GenBank/DDBJ databases">
        <title>Whole-Genome Sequence of Candidatus Oderbacter manganicum from the National Park Lower Oder Valley, Germany.</title>
        <authorList>
            <person name="Braun B."/>
            <person name="Liere K."/>
            <person name="Szewzyk U."/>
        </authorList>
    </citation>
    <scope>NUCLEOTIDE SEQUENCE [LARGE SCALE GENOMIC DNA]</scope>
    <source>
        <strain evidence="2 3">OTSz_A_272</strain>
    </source>
</reference>
<keyword evidence="2" id="KW-0418">Kinase</keyword>
<sequence>MSRRRGGVRIVAKKPAKKAAPKLLNCGDPQIANGHGYAPAPAYIAAMPDWTRAIDRKVDQLITRAVPKVKKAVKYDSPLYGLDGKTWFVSMHVFARHLKVAFFKGALLDPASPGASKQKHVRYLDIHQDDEIDEAQIVAWVKQANKLPGEKLQWPNR</sequence>
<proteinExistence type="predicted"/>
<dbReference type="OrthoDB" id="9811812at2"/>
<name>A0A1B1AF12_9PROT</name>
<keyword evidence="3" id="KW-1185">Reference proteome</keyword>
<dbReference type="AlphaFoldDB" id="A0A1B1AF12"/>
<evidence type="ECO:0000259" key="1">
    <source>
        <dbReference type="Pfam" id="PF08818"/>
    </source>
</evidence>
<dbReference type="Proteomes" id="UP000092498">
    <property type="component" value="Chromosome"/>
</dbReference>
<dbReference type="Pfam" id="PF08818">
    <property type="entry name" value="DUF1801"/>
    <property type="match status" value="1"/>
</dbReference>
<dbReference type="InterPro" id="IPR014922">
    <property type="entry name" value="YdhG-like"/>
</dbReference>
<dbReference type="Gene3D" id="3.90.1150.200">
    <property type="match status" value="1"/>
</dbReference>
<dbReference type="SUPFAM" id="SSF159888">
    <property type="entry name" value="YdhG-like"/>
    <property type="match status" value="1"/>
</dbReference>